<evidence type="ECO:0000313" key="3">
    <source>
        <dbReference type="Proteomes" id="UP001054889"/>
    </source>
</evidence>
<feature type="region of interest" description="Disordered" evidence="1">
    <location>
        <begin position="403"/>
        <end position="422"/>
    </location>
</feature>
<dbReference type="EMBL" id="BQKI01000082">
    <property type="protein sequence ID" value="GJN31061.1"/>
    <property type="molecule type" value="Genomic_DNA"/>
</dbReference>
<comment type="caution">
    <text evidence="2">The sequence shown here is derived from an EMBL/GenBank/DDBJ whole genome shotgun (WGS) entry which is preliminary data.</text>
</comment>
<sequence>MNPRLLPILIRRATTLQNLLAETPINSPSSKAIRLVHLLNLGPGTAATAAVGRTTAWHVLVHARGTRAALVHLGDDGVADSLELLHLVLELLRLGELVPVEPLDCVLDAVLDPLLVLGGQLGRDLFVLDGVAHVVCVVLQRVARLHLALHLLVLGLVLLGLLHHLLDLLLAEPSLVVGDGDLVLLPGGLVLRRHVQDAVGVDVEGDVDLRHASGSRRDARELELAQQVVILGPRPLALVHLDQHARLVVRVGGEHLLLLGRDGGVPRDERRHHAAGSLQPQRQRRDVEQKQVLHLLVALAAEDGGLHGGAVRHGLVRVDALAELLAVEEVLEELLHFGDPGGPAHQHDVLDRRLVQLGVAEALLHGLHALPEQVHVQLLEPGPGDGRVKVDPLVQRIDLDGGLRGGGERPLGPLTRRPQPPERPRVATDILLVLPLELLHEVVHQPVVEVLASQVGVTGRGLDLKDALLDGEDGHIEGTATKIKYEHVLLARAGGLLVEPVGDGSSGGLIDDAHDVEPGDEAGVLGGLPLGVVEVGRHGDDRVLDGGAQEGLRDLLHLGQHHGGDLLRRELLLLALVGHHDHGLVSGARDHLERPHLHVRLHGRVRVAPPDQTLRICIAKKTVWLGTDYSCIIAKTFFLCYTELN</sequence>
<dbReference type="AlphaFoldDB" id="A0AAV5F875"/>
<keyword evidence="3" id="KW-1185">Reference proteome</keyword>
<reference evidence="2" key="2">
    <citation type="submission" date="2021-12" db="EMBL/GenBank/DDBJ databases">
        <title>Resequencing data analysis of finger millet.</title>
        <authorList>
            <person name="Hatakeyama M."/>
            <person name="Aluri S."/>
            <person name="Balachadran M.T."/>
            <person name="Sivarajan S.R."/>
            <person name="Poveda L."/>
            <person name="Shimizu-Inatsugi R."/>
            <person name="Schlapbach R."/>
            <person name="Sreeman S.M."/>
            <person name="Shimizu K.K."/>
        </authorList>
    </citation>
    <scope>NUCLEOTIDE SEQUENCE</scope>
</reference>
<organism evidence="2 3">
    <name type="scientific">Eleusine coracana subsp. coracana</name>
    <dbReference type="NCBI Taxonomy" id="191504"/>
    <lineage>
        <taxon>Eukaryota</taxon>
        <taxon>Viridiplantae</taxon>
        <taxon>Streptophyta</taxon>
        <taxon>Embryophyta</taxon>
        <taxon>Tracheophyta</taxon>
        <taxon>Spermatophyta</taxon>
        <taxon>Magnoliopsida</taxon>
        <taxon>Liliopsida</taxon>
        <taxon>Poales</taxon>
        <taxon>Poaceae</taxon>
        <taxon>PACMAD clade</taxon>
        <taxon>Chloridoideae</taxon>
        <taxon>Cynodonteae</taxon>
        <taxon>Eleusininae</taxon>
        <taxon>Eleusine</taxon>
    </lineage>
</organism>
<evidence type="ECO:0000313" key="2">
    <source>
        <dbReference type="EMBL" id="GJN31061.1"/>
    </source>
</evidence>
<evidence type="ECO:0000256" key="1">
    <source>
        <dbReference type="SAM" id="MobiDB-lite"/>
    </source>
</evidence>
<protein>
    <submittedName>
        <fullName evidence="2">Uncharacterized protein</fullName>
    </submittedName>
</protein>
<dbReference type="Proteomes" id="UP001054889">
    <property type="component" value="Unassembled WGS sequence"/>
</dbReference>
<reference evidence="2" key="1">
    <citation type="journal article" date="2018" name="DNA Res.">
        <title>Multiple hybrid de novo genome assembly of finger millet, an orphan allotetraploid crop.</title>
        <authorList>
            <person name="Hatakeyama M."/>
            <person name="Aluri S."/>
            <person name="Balachadran M.T."/>
            <person name="Sivarajan S.R."/>
            <person name="Patrignani A."/>
            <person name="Gruter S."/>
            <person name="Poveda L."/>
            <person name="Shimizu-Inatsugi R."/>
            <person name="Baeten J."/>
            <person name="Francoijs K.J."/>
            <person name="Nataraja K.N."/>
            <person name="Reddy Y.A.N."/>
            <person name="Phadnis S."/>
            <person name="Ravikumar R.L."/>
            <person name="Schlapbach R."/>
            <person name="Sreeman S.M."/>
            <person name="Shimizu K.K."/>
        </authorList>
    </citation>
    <scope>NUCLEOTIDE SEQUENCE</scope>
</reference>
<name>A0AAV5F875_ELECO</name>
<feature type="region of interest" description="Disordered" evidence="1">
    <location>
        <begin position="267"/>
        <end position="286"/>
    </location>
</feature>
<dbReference type="Pfam" id="PF10712">
    <property type="entry name" value="NAD-GH"/>
    <property type="match status" value="1"/>
</dbReference>
<accession>A0AAV5F875</accession>
<dbReference type="InterPro" id="IPR019651">
    <property type="entry name" value="Glutamate_DH_NAD-spec"/>
</dbReference>
<proteinExistence type="predicted"/>
<gene>
    <name evidence="2" type="primary">gb19415</name>
    <name evidence="2" type="ORF">PR202_gb19415</name>
</gene>